<dbReference type="EMBL" id="LJGW01000285">
    <property type="protein sequence ID" value="OEV10613.1"/>
    <property type="molecule type" value="Genomic_DNA"/>
</dbReference>
<accession>A0A1E7L3K7</accession>
<dbReference type="Gene3D" id="3.40.50.1820">
    <property type="entry name" value="alpha/beta hydrolase"/>
    <property type="match status" value="1"/>
</dbReference>
<evidence type="ECO:0000313" key="2">
    <source>
        <dbReference type="EMBL" id="OEV10613.1"/>
    </source>
</evidence>
<organism evidence="2 3">
    <name type="scientific">Streptomyces nanshensis</name>
    <dbReference type="NCBI Taxonomy" id="518642"/>
    <lineage>
        <taxon>Bacteria</taxon>
        <taxon>Bacillati</taxon>
        <taxon>Actinomycetota</taxon>
        <taxon>Actinomycetes</taxon>
        <taxon>Kitasatosporales</taxon>
        <taxon>Streptomycetaceae</taxon>
        <taxon>Streptomyces</taxon>
    </lineage>
</organism>
<proteinExistence type="predicted"/>
<comment type="caution">
    <text evidence="2">The sequence shown here is derived from an EMBL/GenBank/DDBJ whole genome shotgun (WGS) entry which is preliminary data.</text>
</comment>
<keyword evidence="3" id="KW-1185">Reference proteome</keyword>
<dbReference type="InterPro" id="IPR010427">
    <property type="entry name" value="DUF1023"/>
</dbReference>
<dbReference type="PATRIC" id="fig|518642.10.peg.3785"/>
<protein>
    <recommendedName>
        <fullName evidence="1">DUF1023 domain-containing protein</fullName>
    </recommendedName>
</protein>
<gene>
    <name evidence="2" type="ORF">AN218_16750</name>
</gene>
<reference evidence="2 3" key="1">
    <citation type="journal article" date="2016" name="Front. Microbiol.">
        <title>Comparative Genomics Analysis of Streptomyces Species Reveals Their Adaptation to the Marine Environment and Their Diversity at the Genomic Level.</title>
        <authorList>
            <person name="Tian X."/>
            <person name="Zhang Z."/>
            <person name="Yang T."/>
            <person name="Chen M."/>
            <person name="Li J."/>
            <person name="Chen F."/>
            <person name="Yang J."/>
            <person name="Li W."/>
            <person name="Zhang B."/>
            <person name="Zhang Z."/>
            <person name="Wu J."/>
            <person name="Zhang C."/>
            <person name="Long L."/>
            <person name="Xiao J."/>
        </authorList>
    </citation>
    <scope>NUCLEOTIDE SEQUENCE [LARGE SCALE GENOMIC DNA]</scope>
    <source>
        <strain evidence="2 3">SCSIO 10429</strain>
    </source>
</reference>
<dbReference type="Proteomes" id="UP000176005">
    <property type="component" value="Unassembled WGS sequence"/>
</dbReference>
<feature type="domain" description="DUF1023" evidence="1">
    <location>
        <begin position="138"/>
        <end position="310"/>
    </location>
</feature>
<evidence type="ECO:0000259" key="1">
    <source>
        <dbReference type="Pfam" id="PF06259"/>
    </source>
</evidence>
<dbReference type="AlphaFoldDB" id="A0A1E7L3K7"/>
<dbReference type="SUPFAM" id="SSF53474">
    <property type="entry name" value="alpha/beta-Hydrolases"/>
    <property type="match status" value="1"/>
</dbReference>
<dbReference type="Pfam" id="PF06259">
    <property type="entry name" value="Abhydrolase_8"/>
    <property type="match status" value="1"/>
</dbReference>
<evidence type="ECO:0000313" key="3">
    <source>
        <dbReference type="Proteomes" id="UP000176005"/>
    </source>
</evidence>
<dbReference type="InterPro" id="IPR029058">
    <property type="entry name" value="AB_hydrolase_fold"/>
</dbReference>
<name>A0A1E7L3K7_9ACTN</name>
<sequence>MVLVLLATTGWTAIRDHDAAPGPYAADLIAWKKDSAAGRQLPDPQGKPGAVAGFFRSLTPGQQQRLADRHPLVVGNLGGAPVGLRYRANHEALTQARDVERERMRDQRLTDDGRRIASERMHRFESLLQPGRQILAFDPTGRGRAAEVFGDLGRAQRVSVVVPGVDTDLLTFEKSDRPYSAPAGMARALQDRQRTAAPHTATATIAWADYTAPTGLGVDAASGNLAADGAQRLRDFVRGLHSPHIALFCHSYGSVVCGDAADRLPSRVTDIAVSGSPGMRVDHADDLGTRANIWAVRDEDDWIADVPHMEVGGLGHGADPVSPGFGARRLSAQGALGHTGYYVPGTRSLDNFAGIATGSYETVSCATSDPGCVGSPSGRTL</sequence>